<feature type="region of interest" description="Disordered" evidence="1">
    <location>
        <begin position="1"/>
        <end position="39"/>
    </location>
</feature>
<dbReference type="Proteomes" id="UP000019132">
    <property type="component" value="Unassembled WGS sequence"/>
</dbReference>
<keyword evidence="3" id="KW-1185">Reference proteome</keyword>
<dbReference type="AlphaFoldDB" id="K3WH54"/>
<dbReference type="EnsemblProtists" id="PYU1_T004295">
    <property type="protein sequence ID" value="PYU1_T004295"/>
    <property type="gene ID" value="PYU1_G004285"/>
</dbReference>
<name>K3WH54_GLOUD</name>
<feature type="compositionally biased region" description="Acidic residues" evidence="1">
    <location>
        <begin position="1"/>
        <end position="12"/>
    </location>
</feature>
<feature type="compositionally biased region" description="Basic and acidic residues" evidence="1">
    <location>
        <begin position="13"/>
        <end position="27"/>
    </location>
</feature>
<proteinExistence type="predicted"/>
<protein>
    <submittedName>
        <fullName evidence="2">Uncharacterized protein</fullName>
    </submittedName>
</protein>
<evidence type="ECO:0000256" key="1">
    <source>
        <dbReference type="SAM" id="MobiDB-lite"/>
    </source>
</evidence>
<evidence type="ECO:0000313" key="3">
    <source>
        <dbReference type="Proteomes" id="UP000019132"/>
    </source>
</evidence>
<sequence>MGDNQDDTTDDEDRSKAGRTDIQEEIRKMHRSVRQQRKSQAEALAMFVPLKAKAHEKENDGDE</sequence>
<dbReference type="VEuPathDB" id="FungiDB:PYU1_G004285"/>
<organism evidence="2 3">
    <name type="scientific">Globisporangium ultimum (strain ATCC 200006 / CBS 805.95 / DAOM BR144)</name>
    <name type="common">Pythium ultimum</name>
    <dbReference type="NCBI Taxonomy" id="431595"/>
    <lineage>
        <taxon>Eukaryota</taxon>
        <taxon>Sar</taxon>
        <taxon>Stramenopiles</taxon>
        <taxon>Oomycota</taxon>
        <taxon>Peronosporomycetes</taxon>
        <taxon>Pythiales</taxon>
        <taxon>Pythiaceae</taxon>
        <taxon>Globisporangium</taxon>
    </lineage>
</organism>
<feature type="compositionally biased region" description="Basic residues" evidence="1">
    <location>
        <begin position="28"/>
        <end position="37"/>
    </location>
</feature>
<reference evidence="3" key="1">
    <citation type="journal article" date="2010" name="Genome Biol.">
        <title>Genome sequence of the necrotrophic plant pathogen Pythium ultimum reveals original pathogenicity mechanisms and effector repertoire.</title>
        <authorList>
            <person name="Levesque C.A."/>
            <person name="Brouwer H."/>
            <person name="Cano L."/>
            <person name="Hamilton J.P."/>
            <person name="Holt C."/>
            <person name="Huitema E."/>
            <person name="Raffaele S."/>
            <person name="Robideau G.P."/>
            <person name="Thines M."/>
            <person name="Win J."/>
            <person name="Zerillo M.M."/>
            <person name="Beakes G.W."/>
            <person name="Boore J.L."/>
            <person name="Busam D."/>
            <person name="Dumas B."/>
            <person name="Ferriera S."/>
            <person name="Fuerstenberg S.I."/>
            <person name="Gachon C.M."/>
            <person name="Gaulin E."/>
            <person name="Govers F."/>
            <person name="Grenville-Briggs L."/>
            <person name="Horner N."/>
            <person name="Hostetler J."/>
            <person name="Jiang R.H."/>
            <person name="Johnson J."/>
            <person name="Krajaejun T."/>
            <person name="Lin H."/>
            <person name="Meijer H.J."/>
            <person name="Moore B."/>
            <person name="Morris P."/>
            <person name="Phuntmart V."/>
            <person name="Puiu D."/>
            <person name="Shetty J."/>
            <person name="Stajich J.E."/>
            <person name="Tripathy S."/>
            <person name="Wawra S."/>
            <person name="van West P."/>
            <person name="Whitty B.R."/>
            <person name="Coutinho P.M."/>
            <person name="Henrissat B."/>
            <person name="Martin F."/>
            <person name="Thomas P.D."/>
            <person name="Tyler B.M."/>
            <person name="De Vries R.P."/>
            <person name="Kamoun S."/>
            <person name="Yandell M."/>
            <person name="Tisserat N."/>
            <person name="Buell C.R."/>
        </authorList>
    </citation>
    <scope>NUCLEOTIDE SEQUENCE</scope>
    <source>
        <strain evidence="3">DAOM:BR144</strain>
    </source>
</reference>
<dbReference type="InParanoid" id="K3WH54"/>
<dbReference type="HOGENOM" id="CLU_2890739_0_0_1"/>
<accession>K3WH54</accession>
<dbReference type="EMBL" id="GL376567">
    <property type="status" value="NOT_ANNOTATED_CDS"/>
    <property type="molecule type" value="Genomic_DNA"/>
</dbReference>
<reference evidence="2" key="3">
    <citation type="submission" date="2015-02" db="UniProtKB">
        <authorList>
            <consortium name="EnsemblProtists"/>
        </authorList>
    </citation>
    <scope>IDENTIFICATION</scope>
    <source>
        <strain evidence="2">DAOM BR144</strain>
    </source>
</reference>
<evidence type="ECO:0000313" key="2">
    <source>
        <dbReference type="EnsemblProtists" id="PYU1_T004295"/>
    </source>
</evidence>
<reference evidence="3" key="2">
    <citation type="submission" date="2010-04" db="EMBL/GenBank/DDBJ databases">
        <authorList>
            <person name="Buell R."/>
            <person name="Hamilton J."/>
            <person name="Hostetler J."/>
        </authorList>
    </citation>
    <scope>NUCLEOTIDE SEQUENCE [LARGE SCALE GENOMIC DNA]</scope>
    <source>
        <strain evidence="3">DAOM:BR144</strain>
    </source>
</reference>